<evidence type="ECO:0000313" key="6">
    <source>
        <dbReference type="RefSeq" id="XP_026077519.1"/>
    </source>
</evidence>
<dbReference type="PANTHER" id="PTHR24035">
    <property type="entry name" value="MULTIPLE EPIDERMAL GROWTH FACTOR-LIKE DOMAINS PROTEIN"/>
    <property type="match status" value="1"/>
</dbReference>
<dbReference type="AlphaFoldDB" id="A0A6P6KZ34"/>
<proteinExistence type="predicted"/>
<reference evidence="6" key="1">
    <citation type="submission" date="2025-08" db="UniProtKB">
        <authorList>
            <consortium name="RefSeq"/>
        </authorList>
    </citation>
    <scope>IDENTIFICATION</scope>
    <source>
        <strain evidence="6">Wakin</strain>
        <tissue evidence="6">Muscle</tissue>
    </source>
</reference>
<keyword evidence="2" id="KW-0732">Signal</keyword>
<keyword evidence="1" id="KW-0245">EGF-like domain</keyword>
<keyword evidence="4" id="KW-1015">Disulfide bond</keyword>
<keyword evidence="5" id="KW-1185">Reference proteome</keyword>
<organism evidence="5 6">
    <name type="scientific">Carassius auratus</name>
    <name type="common">Goldfish</name>
    <dbReference type="NCBI Taxonomy" id="7957"/>
    <lineage>
        <taxon>Eukaryota</taxon>
        <taxon>Metazoa</taxon>
        <taxon>Chordata</taxon>
        <taxon>Craniata</taxon>
        <taxon>Vertebrata</taxon>
        <taxon>Euteleostomi</taxon>
        <taxon>Actinopterygii</taxon>
        <taxon>Neopterygii</taxon>
        <taxon>Teleostei</taxon>
        <taxon>Ostariophysi</taxon>
        <taxon>Cypriniformes</taxon>
        <taxon>Cyprinidae</taxon>
        <taxon>Cyprininae</taxon>
        <taxon>Carassius</taxon>
    </lineage>
</organism>
<name>A0A6P6KZ34_CARAU</name>
<evidence type="ECO:0000256" key="3">
    <source>
        <dbReference type="ARBA" id="ARBA00022737"/>
    </source>
</evidence>
<evidence type="ECO:0000256" key="4">
    <source>
        <dbReference type="ARBA" id="ARBA00023157"/>
    </source>
</evidence>
<dbReference type="FunFam" id="2.170.300.10:FF:000041">
    <property type="entry name" value="Tyrosine protein kinase receptor tie-1, putative"/>
    <property type="match status" value="1"/>
</dbReference>
<sequence>MSVPECPAGSFAACVKTRRHVTMWAELVPVRLAGRERSVKNVSLFLHLTYINISHMCVCVCVCVCPACPQGFYGLDCQQKCVCMNGALCDHVRGECVCPPGCNQSFYGPGCERRCQCLNGGARLSVSGACECPAGFIGALCHLTCPAGLFGSGCQQHCDCVNGASCHHRTGQCVCPAVRERVSRAPSV</sequence>
<evidence type="ECO:0000256" key="2">
    <source>
        <dbReference type="ARBA" id="ARBA00022729"/>
    </source>
</evidence>
<evidence type="ECO:0000256" key="1">
    <source>
        <dbReference type="ARBA" id="ARBA00022536"/>
    </source>
</evidence>
<dbReference type="RefSeq" id="XP_026077519.1">
    <property type="nucleotide sequence ID" value="XM_026221734.1"/>
</dbReference>
<dbReference type="Proteomes" id="UP000515129">
    <property type="component" value="Chromosome 36"/>
</dbReference>
<keyword evidence="3" id="KW-0677">Repeat</keyword>
<evidence type="ECO:0000313" key="5">
    <source>
        <dbReference type="Proteomes" id="UP000515129"/>
    </source>
</evidence>
<accession>A0A6P6KZ34</accession>
<dbReference type="InterPro" id="IPR052108">
    <property type="entry name" value="MEGF/SIB"/>
</dbReference>
<gene>
    <name evidence="6" type="primary">LOC113055426</name>
</gene>
<dbReference type="GeneID" id="113055426"/>
<protein>
    <submittedName>
        <fullName evidence="6">Multiple epidermal growth factor-like domains protein 6 isoform X2</fullName>
    </submittedName>
</protein>
<dbReference type="Gene3D" id="2.170.300.10">
    <property type="entry name" value="Tie2 ligand-binding domain superfamily"/>
    <property type="match status" value="2"/>
</dbReference>
<dbReference type="PANTHER" id="PTHR24035:SF141">
    <property type="entry name" value="MULTIPLE EPIDERMAL GROWTH FACTOR-LIKE DOMAINS PROTEIN 6"/>
    <property type="match status" value="1"/>
</dbReference>